<evidence type="ECO:0000256" key="6">
    <source>
        <dbReference type="ARBA" id="ARBA00023163"/>
    </source>
</evidence>
<dbReference type="PROSITE" id="PS51030">
    <property type="entry name" value="NUCLEAR_REC_DBD_2"/>
    <property type="match status" value="1"/>
</dbReference>
<dbReference type="SUPFAM" id="SSF48508">
    <property type="entry name" value="Nuclear receptor ligand-binding domain"/>
    <property type="match status" value="1"/>
</dbReference>
<evidence type="ECO:0000313" key="12">
    <source>
        <dbReference type="WBParaSite" id="NBR_0000941401-mRNA-1"/>
    </source>
</evidence>
<proteinExistence type="predicted"/>
<evidence type="ECO:0000256" key="2">
    <source>
        <dbReference type="ARBA" id="ARBA00022771"/>
    </source>
</evidence>
<protein>
    <submittedName>
        <fullName evidence="12">Nuclear receptor domain-containing protein</fullName>
    </submittedName>
</protein>
<evidence type="ECO:0000256" key="5">
    <source>
        <dbReference type="ARBA" id="ARBA00023125"/>
    </source>
</evidence>
<keyword evidence="2" id="KW-0863">Zinc-finger</keyword>
<dbReference type="SUPFAM" id="SSF57716">
    <property type="entry name" value="Glucocorticoid receptor-like (DNA-binding domain)"/>
    <property type="match status" value="1"/>
</dbReference>
<evidence type="ECO:0000256" key="8">
    <source>
        <dbReference type="ARBA" id="ARBA00023242"/>
    </source>
</evidence>
<reference evidence="10 11" key="2">
    <citation type="submission" date="2018-11" db="EMBL/GenBank/DDBJ databases">
        <authorList>
            <consortium name="Pathogen Informatics"/>
        </authorList>
    </citation>
    <scope>NUCLEOTIDE SEQUENCE [LARGE SCALE GENOMIC DNA]</scope>
</reference>
<keyword evidence="5" id="KW-0238">DNA-binding</keyword>
<dbReference type="Pfam" id="PF00105">
    <property type="entry name" value="zf-C4"/>
    <property type="match status" value="1"/>
</dbReference>
<dbReference type="GO" id="GO:0008270">
    <property type="term" value="F:zinc ion binding"/>
    <property type="evidence" value="ECO:0007669"/>
    <property type="project" value="UniProtKB-KW"/>
</dbReference>
<dbReference type="STRING" id="27835.A0A0N4Y1C8"/>
<evidence type="ECO:0000256" key="7">
    <source>
        <dbReference type="ARBA" id="ARBA00023170"/>
    </source>
</evidence>
<dbReference type="InterPro" id="IPR013088">
    <property type="entry name" value="Znf_NHR/GATA"/>
</dbReference>
<evidence type="ECO:0000313" key="11">
    <source>
        <dbReference type="Proteomes" id="UP000271162"/>
    </source>
</evidence>
<keyword evidence="4" id="KW-0805">Transcription regulation</keyword>
<name>A0A0N4Y1C8_NIPBR</name>
<dbReference type="GO" id="GO:0043565">
    <property type="term" value="F:sequence-specific DNA binding"/>
    <property type="evidence" value="ECO:0007669"/>
    <property type="project" value="InterPro"/>
</dbReference>
<dbReference type="InterPro" id="IPR001628">
    <property type="entry name" value="Znf_hrmn_rcpt"/>
</dbReference>
<dbReference type="Gene3D" id="3.30.50.10">
    <property type="entry name" value="Erythroid Transcription Factor GATA-1, subunit A"/>
    <property type="match status" value="1"/>
</dbReference>
<sequence length="345" mass="39797">MFGDLEQEVEPLSPTKREIPCRVCERIYNGSLHFGIEICRACAMFFRRSVEGRKKFLCQKGGDGCRLNVVRPRVPGRLPRWPSTLKAQLLLTDGELLTEMNDPKDVWLLEDSLRGQESSLSTTDTPIFRPVPTNPAFSSDSKPNLICKVLHNYRKLYDDRCAMEQTVPGPANVPTITSGGKTFSLCTINRVSDILRKQATYITRFIFETFEDFETFTSAEHEAMIAGLFGALWELEGSYWTYRIFPKQQQQKHMLTLTTYIDSTNLDYLINDHTTEKMDITQLKQDDRKMDNYAARVGDVMSLFVDLQMNNIIMKEDVELLKLFNMYKSDSYVYDCFNNVTSKRI</sequence>
<evidence type="ECO:0000256" key="3">
    <source>
        <dbReference type="ARBA" id="ARBA00022833"/>
    </source>
</evidence>
<keyword evidence="6" id="KW-0804">Transcription</keyword>
<keyword evidence="11" id="KW-1185">Reference proteome</keyword>
<evidence type="ECO:0000256" key="1">
    <source>
        <dbReference type="ARBA" id="ARBA00022723"/>
    </source>
</evidence>
<dbReference type="WBParaSite" id="NBR_0000941401-mRNA-1">
    <property type="protein sequence ID" value="NBR_0000941401-mRNA-1"/>
    <property type="gene ID" value="NBR_0000941401"/>
</dbReference>
<organism evidence="12">
    <name type="scientific">Nippostrongylus brasiliensis</name>
    <name type="common">Rat hookworm</name>
    <dbReference type="NCBI Taxonomy" id="27835"/>
    <lineage>
        <taxon>Eukaryota</taxon>
        <taxon>Metazoa</taxon>
        <taxon>Ecdysozoa</taxon>
        <taxon>Nematoda</taxon>
        <taxon>Chromadorea</taxon>
        <taxon>Rhabditida</taxon>
        <taxon>Rhabditina</taxon>
        <taxon>Rhabditomorpha</taxon>
        <taxon>Strongyloidea</taxon>
        <taxon>Heligmosomidae</taxon>
        <taxon>Nippostrongylus</taxon>
    </lineage>
</organism>
<dbReference type="PANTHER" id="PTHR46011:SF4">
    <property type="entry name" value="NUCLEAR HORMONE RECEPTOR FAMILY MEMBER NHR-43"/>
    <property type="match status" value="1"/>
</dbReference>
<dbReference type="Proteomes" id="UP000271162">
    <property type="component" value="Unassembled WGS sequence"/>
</dbReference>
<gene>
    <name evidence="10" type="ORF">NBR_LOCUS9415</name>
</gene>
<evidence type="ECO:0000313" key="10">
    <source>
        <dbReference type="EMBL" id="VDL73004.1"/>
    </source>
</evidence>
<reference evidence="12" key="1">
    <citation type="submission" date="2017-02" db="UniProtKB">
        <authorList>
            <consortium name="WormBaseParasite"/>
        </authorList>
    </citation>
    <scope>IDENTIFICATION</scope>
</reference>
<dbReference type="GO" id="GO:0003700">
    <property type="term" value="F:DNA-binding transcription factor activity"/>
    <property type="evidence" value="ECO:0007669"/>
    <property type="project" value="InterPro"/>
</dbReference>
<dbReference type="GO" id="GO:0005634">
    <property type="term" value="C:nucleus"/>
    <property type="evidence" value="ECO:0007669"/>
    <property type="project" value="TreeGrafter"/>
</dbReference>
<dbReference type="PANTHER" id="PTHR46011">
    <property type="entry name" value="NUCLEAR HORMONE RECEPTOR FAMILY MEMBER NHR-86-RELATED"/>
    <property type="match status" value="1"/>
</dbReference>
<accession>A0A0N4Y1C8</accession>
<keyword evidence="3" id="KW-0862">Zinc</keyword>
<evidence type="ECO:0000259" key="9">
    <source>
        <dbReference type="PROSITE" id="PS51030"/>
    </source>
</evidence>
<keyword evidence="1" id="KW-0479">Metal-binding</keyword>
<dbReference type="GO" id="GO:0006357">
    <property type="term" value="P:regulation of transcription by RNA polymerase II"/>
    <property type="evidence" value="ECO:0007669"/>
    <property type="project" value="TreeGrafter"/>
</dbReference>
<dbReference type="OMA" id="WEIESCY"/>
<dbReference type="SMART" id="SM00399">
    <property type="entry name" value="ZnF_C4"/>
    <property type="match status" value="1"/>
</dbReference>
<dbReference type="AlphaFoldDB" id="A0A0N4Y1C8"/>
<dbReference type="InterPro" id="IPR035500">
    <property type="entry name" value="NHR-like_dom_sf"/>
</dbReference>
<keyword evidence="8" id="KW-0539">Nucleus</keyword>
<evidence type="ECO:0000256" key="4">
    <source>
        <dbReference type="ARBA" id="ARBA00023015"/>
    </source>
</evidence>
<feature type="domain" description="Nuclear receptor" evidence="9">
    <location>
        <begin position="18"/>
        <end position="68"/>
    </location>
</feature>
<dbReference type="EMBL" id="UYSL01020138">
    <property type="protein sequence ID" value="VDL73004.1"/>
    <property type="molecule type" value="Genomic_DNA"/>
</dbReference>
<keyword evidence="7" id="KW-0675">Receptor</keyword>